<dbReference type="InterPro" id="IPR043519">
    <property type="entry name" value="NT_sf"/>
</dbReference>
<dbReference type="Proteomes" id="UP000305881">
    <property type="component" value="Chromosome"/>
</dbReference>
<evidence type="ECO:0000313" key="11">
    <source>
        <dbReference type="EMBL" id="QCW83484.1"/>
    </source>
</evidence>
<dbReference type="CDD" id="cd05403">
    <property type="entry name" value="NT_KNTase_like"/>
    <property type="match status" value="1"/>
</dbReference>
<evidence type="ECO:0000256" key="2">
    <source>
        <dbReference type="ARBA" id="ARBA00022649"/>
    </source>
</evidence>
<dbReference type="AlphaFoldDB" id="A0A4P9UPY7"/>
<evidence type="ECO:0000256" key="9">
    <source>
        <dbReference type="ARBA" id="ARBA00038276"/>
    </source>
</evidence>
<evidence type="ECO:0000256" key="7">
    <source>
        <dbReference type="ARBA" id="ARBA00022840"/>
    </source>
</evidence>
<keyword evidence="4" id="KW-0548">Nucleotidyltransferase</keyword>
<proteinExistence type="inferred from homology"/>
<dbReference type="RefSeq" id="WP_017842734.1">
    <property type="nucleotide sequence ID" value="NZ_CP035467.1"/>
</dbReference>
<keyword evidence="2" id="KW-1277">Toxin-antitoxin system</keyword>
<evidence type="ECO:0000256" key="6">
    <source>
        <dbReference type="ARBA" id="ARBA00022741"/>
    </source>
</evidence>
<dbReference type="KEGG" id="mbur:EQU24_15445"/>
<sequence length="103" mass="11638">MHSAIQQYQPAIAELCRRYHVRKLEVFGSAARGNDFDPALSDADFLVEFASEGQAPSLHTFFGLRRELEQLIGREVDLAETAALRNPYVRAKIEQSRELVYAA</sequence>
<keyword evidence="5" id="KW-0479">Metal-binding</keyword>
<keyword evidence="12" id="KW-1185">Reference proteome</keyword>
<evidence type="ECO:0000256" key="4">
    <source>
        <dbReference type="ARBA" id="ARBA00022695"/>
    </source>
</evidence>
<keyword evidence="3" id="KW-0808">Transferase</keyword>
<evidence type="ECO:0000256" key="8">
    <source>
        <dbReference type="ARBA" id="ARBA00022842"/>
    </source>
</evidence>
<dbReference type="Pfam" id="PF01909">
    <property type="entry name" value="NTP_transf_2"/>
    <property type="match status" value="1"/>
</dbReference>
<keyword evidence="8" id="KW-0460">Magnesium</keyword>
<evidence type="ECO:0000256" key="5">
    <source>
        <dbReference type="ARBA" id="ARBA00022723"/>
    </source>
</evidence>
<evidence type="ECO:0000256" key="3">
    <source>
        <dbReference type="ARBA" id="ARBA00022679"/>
    </source>
</evidence>
<dbReference type="Gene3D" id="3.30.460.10">
    <property type="entry name" value="Beta Polymerase, domain 2"/>
    <property type="match status" value="1"/>
</dbReference>
<dbReference type="PANTHER" id="PTHR33571:SF12">
    <property type="entry name" value="BSL3053 PROTEIN"/>
    <property type="match status" value="1"/>
</dbReference>
<dbReference type="EMBL" id="CP035467">
    <property type="protein sequence ID" value="QCW83484.1"/>
    <property type="molecule type" value="Genomic_DNA"/>
</dbReference>
<dbReference type="PANTHER" id="PTHR33571">
    <property type="entry name" value="SSL8005 PROTEIN"/>
    <property type="match status" value="1"/>
</dbReference>
<dbReference type="InterPro" id="IPR052038">
    <property type="entry name" value="Type-VII_TA_antitoxin"/>
</dbReference>
<evidence type="ECO:0000256" key="1">
    <source>
        <dbReference type="ARBA" id="ARBA00001946"/>
    </source>
</evidence>
<keyword evidence="6" id="KW-0547">Nucleotide-binding</keyword>
<evidence type="ECO:0000313" key="12">
    <source>
        <dbReference type="Proteomes" id="UP000305881"/>
    </source>
</evidence>
<dbReference type="GO" id="GO:0016779">
    <property type="term" value="F:nucleotidyltransferase activity"/>
    <property type="evidence" value="ECO:0007669"/>
    <property type="project" value="UniProtKB-KW"/>
</dbReference>
<dbReference type="GO" id="GO:0046872">
    <property type="term" value="F:metal ion binding"/>
    <property type="evidence" value="ECO:0007669"/>
    <property type="project" value="UniProtKB-KW"/>
</dbReference>
<organism evidence="11 12">
    <name type="scientific">Methylotuvimicrobium buryatense</name>
    <name type="common">Methylomicrobium buryatense</name>
    <dbReference type="NCBI Taxonomy" id="95641"/>
    <lineage>
        <taxon>Bacteria</taxon>
        <taxon>Pseudomonadati</taxon>
        <taxon>Pseudomonadota</taxon>
        <taxon>Gammaproteobacteria</taxon>
        <taxon>Methylococcales</taxon>
        <taxon>Methylococcaceae</taxon>
        <taxon>Methylotuvimicrobium</taxon>
    </lineage>
</organism>
<feature type="domain" description="Polymerase nucleotidyl transferase" evidence="10">
    <location>
        <begin position="13"/>
        <end position="99"/>
    </location>
</feature>
<reference evidence="12" key="1">
    <citation type="journal article" date="2019" name="J. Bacteriol.">
        <title>A Mutagenic Screen Identifies a TonB-Dependent Receptor Required for the Lanthanide Metal Switch in the Type I Methanotroph 'Methylotuvimicrobium buryatense' 5GB1C.</title>
        <authorList>
            <person name="Groom J.D."/>
            <person name="Ford S.M."/>
            <person name="Pesesky M.W."/>
            <person name="Lidstrom M.E."/>
        </authorList>
    </citation>
    <scope>NUCLEOTIDE SEQUENCE [LARGE SCALE GENOMIC DNA]</scope>
    <source>
        <strain evidence="12">5GB1C</strain>
    </source>
</reference>
<dbReference type="GO" id="GO:0005524">
    <property type="term" value="F:ATP binding"/>
    <property type="evidence" value="ECO:0007669"/>
    <property type="project" value="UniProtKB-KW"/>
</dbReference>
<comment type="similarity">
    <text evidence="9">Belongs to the MntA antitoxin family.</text>
</comment>
<dbReference type="OrthoDB" id="9809323at2"/>
<comment type="cofactor">
    <cofactor evidence="1">
        <name>Mg(2+)</name>
        <dbReference type="ChEBI" id="CHEBI:18420"/>
    </cofactor>
</comment>
<keyword evidence="7" id="KW-0067">ATP-binding</keyword>
<dbReference type="InterPro" id="IPR002934">
    <property type="entry name" value="Polymerase_NTP_transf_dom"/>
</dbReference>
<protein>
    <submittedName>
        <fullName evidence="11">DNA polymerase III subunit beta</fullName>
    </submittedName>
</protein>
<dbReference type="SUPFAM" id="SSF81301">
    <property type="entry name" value="Nucleotidyltransferase"/>
    <property type="match status" value="1"/>
</dbReference>
<dbReference type="STRING" id="675511.GCA_000341735_04361"/>
<accession>A0A4P9UPY7</accession>
<gene>
    <name evidence="11" type="ORF">EQU24_15445</name>
</gene>
<name>A0A4P9UPY7_METBY</name>
<evidence type="ECO:0000259" key="10">
    <source>
        <dbReference type="Pfam" id="PF01909"/>
    </source>
</evidence>